<keyword evidence="2" id="KW-0315">Glutamine amidotransferase</keyword>
<dbReference type="Proteomes" id="UP000813444">
    <property type="component" value="Unassembled WGS sequence"/>
</dbReference>
<dbReference type="GO" id="GO:0005634">
    <property type="term" value="C:nucleus"/>
    <property type="evidence" value="ECO:0007669"/>
    <property type="project" value="TreeGrafter"/>
</dbReference>
<dbReference type="AlphaFoldDB" id="A0A8K0SE90"/>
<dbReference type="InterPro" id="IPR017926">
    <property type="entry name" value="GATASE"/>
</dbReference>
<reference evidence="2" key="1">
    <citation type="journal article" date="2021" name="Nat. Commun.">
        <title>Genetic determinants of endophytism in the Arabidopsis root mycobiome.</title>
        <authorList>
            <person name="Mesny F."/>
            <person name="Miyauchi S."/>
            <person name="Thiergart T."/>
            <person name="Pickel B."/>
            <person name="Atanasova L."/>
            <person name="Karlsson M."/>
            <person name="Huettel B."/>
            <person name="Barry K.W."/>
            <person name="Haridas S."/>
            <person name="Chen C."/>
            <person name="Bauer D."/>
            <person name="Andreopoulos W."/>
            <person name="Pangilinan J."/>
            <person name="LaButti K."/>
            <person name="Riley R."/>
            <person name="Lipzen A."/>
            <person name="Clum A."/>
            <person name="Drula E."/>
            <person name="Henrissat B."/>
            <person name="Kohler A."/>
            <person name="Grigoriev I.V."/>
            <person name="Martin F.M."/>
            <person name="Hacquard S."/>
        </authorList>
    </citation>
    <scope>NUCLEOTIDE SEQUENCE</scope>
    <source>
        <strain evidence="2">MPI-CAGE-CH-0235</strain>
    </source>
</reference>
<dbReference type="InterPro" id="IPR029062">
    <property type="entry name" value="Class_I_gatase-like"/>
</dbReference>
<gene>
    <name evidence="2" type="ORF">B0I35DRAFT_363907</name>
</gene>
<keyword evidence="3" id="KW-1185">Reference proteome</keyword>
<dbReference type="PANTHER" id="PTHR42695:SF4">
    <property type="entry name" value="GLUTAMINE AMIDOTRANSFERASE DOMAIN-CONTAINING PROTEIN"/>
    <property type="match status" value="1"/>
</dbReference>
<feature type="domain" description="Glutamine amidotransferase" evidence="1">
    <location>
        <begin position="110"/>
        <end position="219"/>
    </location>
</feature>
<evidence type="ECO:0000313" key="2">
    <source>
        <dbReference type="EMBL" id="KAH7304078.1"/>
    </source>
</evidence>
<evidence type="ECO:0000313" key="3">
    <source>
        <dbReference type="Proteomes" id="UP000813444"/>
    </source>
</evidence>
<dbReference type="GO" id="GO:0005829">
    <property type="term" value="C:cytosol"/>
    <property type="evidence" value="ECO:0007669"/>
    <property type="project" value="TreeGrafter"/>
</dbReference>
<proteinExistence type="predicted"/>
<accession>A0A8K0SE90</accession>
<sequence>MMQHYKPTIDAPVVRIFVLETDETHPERESFGELLHKHFSEAGKKHHPPLGVETEQRFVVTSKGGTIPAVDDFDGYDGLLITGSRFDAHGNDQWILDLLELLKTLWRRRPDLCFTGVCFGMQLLARMLGGKVGPAPSGDWELAHCKISLSPIGQRLFRTKRPEVYLHQMHQDQVTEAPTAETAGDLLSPDTEVHRWGWSEHTPVQGLYIPNRLFTTQAHLAFDADMVKRQIEMRVESGGIEDLEHADQAAETAHLDHDGIAVAAAILRLFRSDDEGLVEDSE</sequence>
<protein>
    <submittedName>
        <fullName evidence="2">Class I glutamine amidotransferase-like protein</fullName>
    </submittedName>
</protein>
<comment type="caution">
    <text evidence="2">The sequence shown here is derived from an EMBL/GenBank/DDBJ whole genome shotgun (WGS) entry which is preliminary data.</text>
</comment>
<evidence type="ECO:0000259" key="1">
    <source>
        <dbReference type="Pfam" id="PF00117"/>
    </source>
</evidence>
<dbReference type="InterPro" id="IPR044992">
    <property type="entry name" value="ChyE-like"/>
</dbReference>
<dbReference type="Gene3D" id="3.40.50.880">
    <property type="match status" value="1"/>
</dbReference>
<name>A0A8K0SE90_9HYPO</name>
<dbReference type="SUPFAM" id="SSF52317">
    <property type="entry name" value="Class I glutamine amidotransferase-like"/>
    <property type="match status" value="1"/>
</dbReference>
<organism evidence="2 3">
    <name type="scientific">Stachybotrys elegans</name>
    <dbReference type="NCBI Taxonomy" id="80388"/>
    <lineage>
        <taxon>Eukaryota</taxon>
        <taxon>Fungi</taxon>
        <taxon>Dikarya</taxon>
        <taxon>Ascomycota</taxon>
        <taxon>Pezizomycotina</taxon>
        <taxon>Sordariomycetes</taxon>
        <taxon>Hypocreomycetidae</taxon>
        <taxon>Hypocreales</taxon>
        <taxon>Stachybotryaceae</taxon>
        <taxon>Stachybotrys</taxon>
    </lineage>
</organism>
<dbReference type="Pfam" id="PF00117">
    <property type="entry name" value="GATase"/>
    <property type="match status" value="1"/>
</dbReference>
<dbReference type="PANTHER" id="PTHR42695">
    <property type="entry name" value="GLUTAMINE AMIDOTRANSFERASE YLR126C-RELATED"/>
    <property type="match status" value="1"/>
</dbReference>
<dbReference type="OrthoDB" id="92161at2759"/>
<dbReference type="EMBL" id="JAGPNK010000026">
    <property type="protein sequence ID" value="KAH7304078.1"/>
    <property type="molecule type" value="Genomic_DNA"/>
</dbReference>